<protein>
    <submittedName>
        <fullName evidence="2">Uncharacterized protein</fullName>
    </submittedName>
</protein>
<evidence type="ECO:0000313" key="2">
    <source>
        <dbReference type="EMBL" id="TFY62356.1"/>
    </source>
</evidence>
<dbReference type="Proteomes" id="UP000298327">
    <property type="component" value="Unassembled WGS sequence"/>
</dbReference>
<keyword evidence="1" id="KW-0812">Transmembrane</keyword>
<keyword evidence="1" id="KW-0472">Membrane</keyword>
<evidence type="ECO:0000256" key="1">
    <source>
        <dbReference type="SAM" id="Phobius"/>
    </source>
</evidence>
<name>A0A4Y9YIJ3_9AGAM</name>
<organism evidence="2 3">
    <name type="scientific">Dentipellis fragilis</name>
    <dbReference type="NCBI Taxonomy" id="205917"/>
    <lineage>
        <taxon>Eukaryota</taxon>
        <taxon>Fungi</taxon>
        <taxon>Dikarya</taxon>
        <taxon>Basidiomycota</taxon>
        <taxon>Agaricomycotina</taxon>
        <taxon>Agaricomycetes</taxon>
        <taxon>Russulales</taxon>
        <taxon>Hericiaceae</taxon>
        <taxon>Dentipellis</taxon>
    </lineage>
</organism>
<gene>
    <name evidence="2" type="ORF">EVG20_g6732</name>
</gene>
<feature type="transmembrane region" description="Helical" evidence="1">
    <location>
        <begin position="36"/>
        <end position="56"/>
    </location>
</feature>
<dbReference type="EMBL" id="SEOQ01000467">
    <property type="protein sequence ID" value="TFY62356.1"/>
    <property type="molecule type" value="Genomic_DNA"/>
</dbReference>
<proteinExistence type="predicted"/>
<accession>A0A4Y9YIJ3</accession>
<keyword evidence="3" id="KW-1185">Reference proteome</keyword>
<dbReference type="OrthoDB" id="10423028at2759"/>
<keyword evidence="1" id="KW-1133">Transmembrane helix</keyword>
<dbReference type="AlphaFoldDB" id="A0A4Y9YIJ3"/>
<evidence type="ECO:0000313" key="3">
    <source>
        <dbReference type="Proteomes" id="UP000298327"/>
    </source>
</evidence>
<sequence length="145" mass="16051">MPHFPRSDAAPPAASHPVIASLVDQPADQKIGHRNFVGILVIALLVFVAVVLGLFFGKWAKPVRQFFRKEKPQPKLPTIMLQGPGTAEVRELKLDEARPETPMSPSSDGSASPCSEKVAFEVAEITKPEPTQSRWTKAFRNPWRK</sequence>
<reference evidence="2 3" key="1">
    <citation type="submission" date="2019-02" db="EMBL/GenBank/DDBJ databases">
        <title>Genome sequencing of the rare red list fungi Dentipellis fragilis.</title>
        <authorList>
            <person name="Buettner E."/>
            <person name="Kellner H."/>
        </authorList>
    </citation>
    <scope>NUCLEOTIDE SEQUENCE [LARGE SCALE GENOMIC DNA]</scope>
    <source>
        <strain evidence="2 3">DSM 105465</strain>
    </source>
</reference>
<comment type="caution">
    <text evidence="2">The sequence shown here is derived from an EMBL/GenBank/DDBJ whole genome shotgun (WGS) entry which is preliminary data.</text>
</comment>